<dbReference type="AlphaFoldDB" id="A0A0C2J779"/>
<dbReference type="Proteomes" id="UP000031668">
    <property type="component" value="Unassembled WGS sequence"/>
</dbReference>
<sequence>MDPRMNLLYYHDKNSIYVLHTRFCTKKTFYRTGNYVYFLKLDSDIDQLYVSFVERGTQKIVVTIMTTSGDELKSFSISEKVEDMGHSEGYYHIYTEKKLIKADLNNSLEEHVFISIN</sequence>
<organism evidence="1 2">
    <name type="scientific">Thelohanellus kitauei</name>
    <name type="common">Myxosporean</name>
    <dbReference type="NCBI Taxonomy" id="669202"/>
    <lineage>
        <taxon>Eukaryota</taxon>
        <taxon>Metazoa</taxon>
        <taxon>Cnidaria</taxon>
        <taxon>Myxozoa</taxon>
        <taxon>Myxosporea</taxon>
        <taxon>Bivalvulida</taxon>
        <taxon>Platysporina</taxon>
        <taxon>Myxobolidae</taxon>
        <taxon>Thelohanellus</taxon>
    </lineage>
</organism>
<name>A0A0C2J779_THEKT</name>
<comment type="caution">
    <text evidence="1">The sequence shown here is derived from an EMBL/GenBank/DDBJ whole genome shotgun (WGS) entry which is preliminary data.</text>
</comment>
<evidence type="ECO:0000313" key="1">
    <source>
        <dbReference type="EMBL" id="KII65003.1"/>
    </source>
</evidence>
<dbReference type="EMBL" id="JWZT01004047">
    <property type="protein sequence ID" value="KII65003.1"/>
    <property type="molecule type" value="Genomic_DNA"/>
</dbReference>
<accession>A0A0C2J779</accession>
<reference evidence="1 2" key="1">
    <citation type="journal article" date="2014" name="Genome Biol. Evol.">
        <title>The genome of the myxosporean Thelohanellus kitauei shows adaptations to nutrient acquisition within its fish host.</title>
        <authorList>
            <person name="Yang Y."/>
            <person name="Xiong J."/>
            <person name="Zhou Z."/>
            <person name="Huo F."/>
            <person name="Miao W."/>
            <person name="Ran C."/>
            <person name="Liu Y."/>
            <person name="Zhang J."/>
            <person name="Feng J."/>
            <person name="Wang M."/>
            <person name="Wang M."/>
            <person name="Wang L."/>
            <person name="Yao B."/>
        </authorList>
    </citation>
    <scope>NUCLEOTIDE SEQUENCE [LARGE SCALE GENOMIC DNA]</scope>
    <source>
        <strain evidence="1">Wuqing</strain>
    </source>
</reference>
<keyword evidence="2" id="KW-1185">Reference proteome</keyword>
<proteinExistence type="predicted"/>
<evidence type="ECO:0000313" key="2">
    <source>
        <dbReference type="Proteomes" id="UP000031668"/>
    </source>
</evidence>
<protein>
    <submittedName>
        <fullName evidence="1">Uncharacterized protein</fullName>
    </submittedName>
</protein>
<gene>
    <name evidence="1" type="ORF">RF11_05980</name>
</gene>